<evidence type="ECO:0000313" key="6">
    <source>
        <dbReference type="EMBL" id="WRL66650.1"/>
    </source>
</evidence>
<dbReference type="InterPro" id="IPR050301">
    <property type="entry name" value="NTE"/>
</dbReference>
<evidence type="ECO:0000256" key="4">
    <source>
        <dbReference type="PROSITE-ProRule" id="PRU01161"/>
    </source>
</evidence>
<dbReference type="RefSeq" id="WP_324277962.1">
    <property type="nucleotide sequence ID" value="NZ_CP141261.1"/>
</dbReference>
<keyword evidence="3 4" id="KW-0443">Lipid metabolism</keyword>
<dbReference type="PROSITE" id="PS51635">
    <property type="entry name" value="PNPLA"/>
    <property type="match status" value="1"/>
</dbReference>
<keyword evidence="2 4" id="KW-0442">Lipid degradation</keyword>
<organism evidence="6 7">
    <name type="scientific">Blastococcus brunescens</name>
    <dbReference type="NCBI Taxonomy" id="1564165"/>
    <lineage>
        <taxon>Bacteria</taxon>
        <taxon>Bacillati</taxon>
        <taxon>Actinomycetota</taxon>
        <taxon>Actinomycetes</taxon>
        <taxon>Geodermatophilales</taxon>
        <taxon>Geodermatophilaceae</taxon>
        <taxon>Blastococcus</taxon>
    </lineage>
</organism>
<dbReference type="InterPro" id="IPR016035">
    <property type="entry name" value="Acyl_Trfase/lysoPLipase"/>
</dbReference>
<keyword evidence="1 4" id="KW-0378">Hydrolase</keyword>
<dbReference type="Gene3D" id="3.40.1090.10">
    <property type="entry name" value="Cytosolic phospholipase A2 catalytic domain"/>
    <property type="match status" value="2"/>
</dbReference>
<evidence type="ECO:0000313" key="7">
    <source>
        <dbReference type="Proteomes" id="UP001324287"/>
    </source>
</evidence>
<feature type="active site" description="Nucleophile" evidence="4">
    <location>
        <position position="41"/>
    </location>
</feature>
<name>A0ABZ1B764_9ACTN</name>
<dbReference type="PANTHER" id="PTHR14226">
    <property type="entry name" value="NEUROPATHY TARGET ESTERASE/SWISS CHEESE D.MELANOGASTER"/>
    <property type="match status" value="1"/>
</dbReference>
<dbReference type="Proteomes" id="UP001324287">
    <property type="component" value="Chromosome"/>
</dbReference>
<dbReference type="PANTHER" id="PTHR14226:SF29">
    <property type="entry name" value="NEUROPATHY TARGET ESTERASE SWS"/>
    <property type="match status" value="1"/>
</dbReference>
<dbReference type="SUPFAM" id="SSF52151">
    <property type="entry name" value="FabD/lysophospholipase-like"/>
    <property type="match status" value="1"/>
</dbReference>
<keyword evidence="7" id="KW-1185">Reference proteome</keyword>
<evidence type="ECO:0000256" key="1">
    <source>
        <dbReference type="ARBA" id="ARBA00022801"/>
    </source>
</evidence>
<evidence type="ECO:0000256" key="3">
    <source>
        <dbReference type="ARBA" id="ARBA00023098"/>
    </source>
</evidence>
<reference evidence="6 7" key="1">
    <citation type="submission" date="2023-12" db="EMBL/GenBank/DDBJ databases">
        <title>Blastococcus brunescens sp. nov., an actonobacterium isolated from sandstone collected in sahara desert.</title>
        <authorList>
            <person name="Gtari M."/>
            <person name="Ghodhbane F."/>
        </authorList>
    </citation>
    <scope>NUCLEOTIDE SEQUENCE [LARGE SCALE GENOMIC DNA]</scope>
    <source>
        <strain evidence="6 7">BMG 8361</strain>
    </source>
</reference>
<feature type="short sequence motif" description="GXSXG" evidence="4">
    <location>
        <begin position="39"/>
        <end position="43"/>
    </location>
</feature>
<proteinExistence type="predicted"/>
<evidence type="ECO:0000256" key="2">
    <source>
        <dbReference type="ARBA" id="ARBA00022963"/>
    </source>
</evidence>
<dbReference type="Pfam" id="PF01734">
    <property type="entry name" value="Patatin"/>
    <property type="match status" value="1"/>
</dbReference>
<feature type="domain" description="PNPLA" evidence="5">
    <location>
        <begin position="4"/>
        <end position="218"/>
    </location>
</feature>
<dbReference type="EMBL" id="CP141261">
    <property type="protein sequence ID" value="WRL66650.1"/>
    <property type="molecule type" value="Genomic_DNA"/>
</dbReference>
<accession>A0ABZ1B764</accession>
<gene>
    <name evidence="6" type="ORF">U6N30_15405</name>
</gene>
<dbReference type="InterPro" id="IPR002641">
    <property type="entry name" value="PNPLA_dom"/>
</dbReference>
<feature type="active site" description="Proton acceptor" evidence="4">
    <location>
        <position position="205"/>
    </location>
</feature>
<comment type="caution">
    <text evidence="4">Lacks conserved residue(s) required for the propagation of feature annotation.</text>
</comment>
<evidence type="ECO:0000259" key="5">
    <source>
        <dbReference type="PROSITE" id="PS51635"/>
    </source>
</evidence>
<protein>
    <submittedName>
        <fullName evidence="6">Patatin-like phospholipase family protein</fullName>
    </submittedName>
</protein>
<sequence length="321" mass="34243">MGLVLGGGGVVGQAYHSGVLAVLQHDFGFDARTADVIVGTSAGSITGTLLRLGVSPEDLAAWTVKAPLSGDDDVLRQLAENSAPELAPFRPLSLVRRPMRLPGRHMVARAVTRPLQFRPLAAGLALMAPGRHDVLAQLSALRELERPEWPTPDLWICAVRRRDGRRVVFGRPGTPEVPIHRAVGASCAVPGYFAPVRIGRHSYVDGGAHSPTNAAVLRGQQLDLAVVIAPMSGPAGWRPGVLPSVRRYSDRLLRREVRALEADGIRTVVFTPGAGEQQVMGTDMMSRERLDEVIQQSFLTAGAYAATSDVAELLRAAAGGE</sequence>
<feature type="short sequence motif" description="DGA/G" evidence="4">
    <location>
        <begin position="205"/>
        <end position="207"/>
    </location>
</feature>